<keyword evidence="2" id="KW-1185">Reference proteome</keyword>
<dbReference type="RefSeq" id="XP_033156505.1">
    <property type="nucleotide sequence ID" value="XM_033300614.1"/>
</dbReference>
<reference evidence="3" key="1">
    <citation type="submission" date="2025-08" db="UniProtKB">
        <authorList>
            <consortium name="RefSeq"/>
        </authorList>
    </citation>
    <scope>IDENTIFICATION</scope>
    <source>
        <strain evidence="3">Mau12</strain>
        <tissue evidence="3">Whole Body</tissue>
    </source>
</reference>
<protein>
    <submittedName>
        <fullName evidence="3">Uncharacterized protein LOC117138484</fullName>
    </submittedName>
</protein>
<gene>
    <name evidence="3" type="primary">LOC117138484</name>
</gene>
<evidence type="ECO:0000313" key="2">
    <source>
        <dbReference type="Proteomes" id="UP000515162"/>
    </source>
</evidence>
<dbReference type="Proteomes" id="UP000515162">
    <property type="component" value="Chromosome 2R"/>
</dbReference>
<name>A0A6P8JKS6_DROMA</name>
<keyword evidence="1" id="KW-1133">Transmembrane helix</keyword>
<organism evidence="2 3">
    <name type="scientific">Drosophila mauritiana</name>
    <name type="common">Fruit fly</name>
    <dbReference type="NCBI Taxonomy" id="7226"/>
    <lineage>
        <taxon>Eukaryota</taxon>
        <taxon>Metazoa</taxon>
        <taxon>Ecdysozoa</taxon>
        <taxon>Arthropoda</taxon>
        <taxon>Hexapoda</taxon>
        <taxon>Insecta</taxon>
        <taxon>Pterygota</taxon>
        <taxon>Neoptera</taxon>
        <taxon>Endopterygota</taxon>
        <taxon>Diptera</taxon>
        <taxon>Brachycera</taxon>
        <taxon>Muscomorpha</taxon>
        <taxon>Ephydroidea</taxon>
        <taxon>Drosophilidae</taxon>
        <taxon>Drosophila</taxon>
        <taxon>Sophophora</taxon>
    </lineage>
</organism>
<dbReference type="AlphaFoldDB" id="A0A6P8JKS6"/>
<dbReference type="GeneID" id="117138484"/>
<evidence type="ECO:0000256" key="1">
    <source>
        <dbReference type="SAM" id="Phobius"/>
    </source>
</evidence>
<feature type="transmembrane region" description="Helical" evidence="1">
    <location>
        <begin position="81"/>
        <end position="100"/>
    </location>
</feature>
<evidence type="ECO:0000313" key="3">
    <source>
        <dbReference type="RefSeq" id="XP_033156505.1"/>
    </source>
</evidence>
<proteinExistence type="predicted"/>
<keyword evidence="1" id="KW-0812">Transmembrane</keyword>
<feature type="non-terminal residue" evidence="3">
    <location>
        <position position="1"/>
    </location>
</feature>
<sequence length="117" mass="13396">LILNFILNFIFNFILNFKLNFLLATFSHSWGLQVALTFVFPPERPLFTGEKRGSRVVKMCIVQQYARLGLNPSLALTLARSLGPIYAIPLSTLLFLHGFYDRTPKYSRGRLVYQIAV</sequence>
<keyword evidence="1" id="KW-0472">Membrane</keyword>
<accession>A0A6P8JKS6</accession>